<dbReference type="OrthoDB" id="9797941at2"/>
<accession>A0A557S1B1</accession>
<name>A0A557S1B1_9GAMM</name>
<dbReference type="RefSeq" id="WP_144359791.1">
    <property type="nucleotide sequence ID" value="NZ_VMNH01000022.1"/>
</dbReference>
<gene>
    <name evidence="1" type="ORF">FHP88_14390</name>
</gene>
<keyword evidence="2" id="KW-1185">Reference proteome</keyword>
<sequence length="114" mass="12230">MKIGVTSQNWRTITGHAGKARRVLVYSPGADGYPVEVQRIDLPKEMSMHEYHGEDHPFYALDALITAGCGNGFVKRMAGYGVDVFVTSMSDPAAAAADLLAGKPLPPPQPHGHD</sequence>
<dbReference type="SUPFAM" id="SSF53146">
    <property type="entry name" value="Nitrogenase accessory factor-like"/>
    <property type="match status" value="1"/>
</dbReference>
<dbReference type="InterPro" id="IPR036105">
    <property type="entry name" value="DiNase_FeMo-co_biosyn_sf"/>
</dbReference>
<proteinExistence type="predicted"/>
<protein>
    <submittedName>
        <fullName evidence="1">Nitrogen fixation protein</fullName>
    </submittedName>
</protein>
<evidence type="ECO:0000313" key="2">
    <source>
        <dbReference type="Proteomes" id="UP000316649"/>
    </source>
</evidence>
<comment type="caution">
    <text evidence="1">The sequence shown here is derived from an EMBL/GenBank/DDBJ whole genome shotgun (WGS) entry which is preliminary data.</text>
</comment>
<reference evidence="1 2" key="1">
    <citation type="submission" date="2019-07" db="EMBL/GenBank/DDBJ databases">
        <title>The pathways for chlorine oxyanion respiration interact through the shared metabolite chlorate.</title>
        <authorList>
            <person name="Barnum T.P."/>
            <person name="Cheng Y."/>
            <person name="Hill K.A."/>
            <person name="Lucas L.N."/>
            <person name="Carlson H.K."/>
            <person name="Coates J.D."/>
        </authorList>
    </citation>
    <scope>NUCLEOTIDE SEQUENCE [LARGE SCALE GENOMIC DNA]</scope>
    <source>
        <strain evidence="1 2">BK-1</strain>
    </source>
</reference>
<dbReference type="AlphaFoldDB" id="A0A557S1B1"/>
<dbReference type="Gene3D" id="3.30.420.130">
    <property type="entry name" value="Dinitrogenase iron-molybdenum cofactor biosynthesis domain"/>
    <property type="match status" value="1"/>
</dbReference>
<dbReference type="Proteomes" id="UP000316649">
    <property type="component" value="Unassembled WGS sequence"/>
</dbReference>
<evidence type="ECO:0000313" key="1">
    <source>
        <dbReference type="EMBL" id="TVO71212.1"/>
    </source>
</evidence>
<dbReference type="EMBL" id="VMNH01000022">
    <property type="protein sequence ID" value="TVO71212.1"/>
    <property type="molecule type" value="Genomic_DNA"/>
</dbReference>
<organism evidence="1 2">
    <name type="scientific">Sedimenticola selenatireducens</name>
    <dbReference type="NCBI Taxonomy" id="191960"/>
    <lineage>
        <taxon>Bacteria</taxon>
        <taxon>Pseudomonadati</taxon>
        <taxon>Pseudomonadota</taxon>
        <taxon>Gammaproteobacteria</taxon>
        <taxon>Chromatiales</taxon>
        <taxon>Sedimenticolaceae</taxon>
        <taxon>Sedimenticola</taxon>
    </lineage>
</organism>